<proteinExistence type="predicted"/>
<name>A0A346NRX5_9ALTE</name>
<dbReference type="KEGG" id="salm:D0Y50_19140"/>
<reference evidence="1 2" key="1">
    <citation type="submission" date="2018-08" db="EMBL/GenBank/DDBJ databases">
        <title>Salinimonas sediminis sp. nov., a piezophilic bacterium isolated from a deep-sea sediment sample from the New Britain Trench.</title>
        <authorList>
            <person name="Cao J."/>
        </authorList>
    </citation>
    <scope>NUCLEOTIDE SEQUENCE [LARGE SCALE GENOMIC DNA]</scope>
    <source>
        <strain evidence="1 2">N102</strain>
    </source>
</reference>
<dbReference type="PANTHER" id="PTHR12526">
    <property type="entry name" value="GLYCOSYLTRANSFERASE"/>
    <property type="match status" value="1"/>
</dbReference>
<dbReference type="RefSeq" id="WP_108569014.1">
    <property type="nucleotide sequence ID" value="NZ_CP031769.1"/>
</dbReference>
<organism evidence="1 2">
    <name type="scientific">Salinimonas sediminis</name>
    <dbReference type="NCBI Taxonomy" id="2303538"/>
    <lineage>
        <taxon>Bacteria</taxon>
        <taxon>Pseudomonadati</taxon>
        <taxon>Pseudomonadota</taxon>
        <taxon>Gammaproteobacteria</taxon>
        <taxon>Alteromonadales</taxon>
        <taxon>Alteromonadaceae</taxon>
        <taxon>Alteromonas/Salinimonas group</taxon>
        <taxon>Salinimonas</taxon>
    </lineage>
</organism>
<dbReference type="SUPFAM" id="SSF53756">
    <property type="entry name" value="UDP-Glycosyltransferase/glycogen phosphorylase"/>
    <property type="match status" value="1"/>
</dbReference>
<keyword evidence="2" id="KW-1185">Reference proteome</keyword>
<dbReference type="EMBL" id="CP031769">
    <property type="protein sequence ID" value="AXR08282.1"/>
    <property type="molecule type" value="Genomic_DNA"/>
</dbReference>
<dbReference type="Proteomes" id="UP000262073">
    <property type="component" value="Chromosome"/>
</dbReference>
<dbReference type="Gene3D" id="3.40.50.2000">
    <property type="entry name" value="Glycogen Phosphorylase B"/>
    <property type="match status" value="2"/>
</dbReference>
<evidence type="ECO:0000313" key="1">
    <source>
        <dbReference type="EMBL" id="AXR08282.1"/>
    </source>
</evidence>
<dbReference type="AlphaFoldDB" id="A0A346NRX5"/>
<evidence type="ECO:0000313" key="2">
    <source>
        <dbReference type="Proteomes" id="UP000262073"/>
    </source>
</evidence>
<dbReference type="PANTHER" id="PTHR12526:SF595">
    <property type="entry name" value="BLL5217 PROTEIN"/>
    <property type="match status" value="1"/>
</dbReference>
<sequence>MKILHVLVSRVSLPPPKYGGTQRVIWSLAQAQRAQGHEVRFLWGDAPQVPAGTIVAKKGQALNPLIGDWPDIVHFHRAPDEPISKPYVVTEHFNAGGPQQYHLNTVFLSRQHAAIHHGHCYVYNGLDWSDYGEPCFTPRGNYFHFLGKARIATKNLSGAIAIAKQAKAKLAVLGGPRMKLGKGGYIHFDRHVSFKGMVGGEHKHNLIRQSAGLLLPVRWHEPFGLAYTESLYLGAPVFATPYGAIPEIVSEPELGFLSTNAEELAAAMADMSPYNRRMCHEVAKERFGHMQMAQGYQQCYETVLDGQTLHQTAPYTEADLTALLPFETV</sequence>
<dbReference type="GO" id="GO:0016740">
    <property type="term" value="F:transferase activity"/>
    <property type="evidence" value="ECO:0007669"/>
    <property type="project" value="UniProtKB-KW"/>
</dbReference>
<gene>
    <name evidence="1" type="ORF">D0Y50_19140</name>
</gene>
<keyword evidence="1" id="KW-0808">Transferase</keyword>
<accession>A0A346NRX5</accession>
<dbReference type="OrthoDB" id="8523124at2"/>
<dbReference type="Pfam" id="PF13692">
    <property type="entry name" value="Glyco_trans_1_4"/>
    <property type="match status" value="1"/>
</dbReference>
<protein>
    <submittedName>
        <fullName evidence="1">Glycosyltransferase</fullName>
    </submittedName>
</protein>